<dbReference type="EMBL" id="CP048685">
    <property type="protein sequence ID" value="QPJ62215.1"/>
    <property type="molecule type" value="Genomic_DNA"/>
</dbReference>
<evidence type="ECO:0000313" key="3">
    <source>
        <dbReference type="Proteomes" id="UP000594688"/>
    </source>
</evidence>
<reference evidence="2 3" key="1">
    <citation type="submission" date="2020-02" db="EMBL/GenBank/DDBJ databases">
        <title>Genomic and physiological characterization of two novel Nitrospinaceae genera.</title>
        <authorList>
            <person name="Mueller A.J."/>
            <person name="Jung M.-Y."/>
            <person name="Strachan C.R."/>
            <person name="Herbold C.W."/>
            <person name="Kirkegaard R.H."/>
            <person name="Daims H."/>
        </authorList>
    </citation>
    <scope>NUCLEOTIDE SEQUENCE [LARGE SCALE GENOMIC DNA]</scope>
    <source>
        <strain evidence="2">EB</strain>
    </source>
</reference>
<keyword evidence="1" id="KW-1277">Toxin-antitoxin system</keyword>
<organism evidence="2 3">
    <name type="scientific">Candidatus Nitronauta litoralis</name>
    <dbReference type="NCBI Taxonomy" id="2705533"/>
    <lineage>
        <taxon>Bacteria</taxon>
        <taxon>Pseudomonadati</taxon>
        <taxon>Nitrospinota/Tectimicrobiota group</taxon>
        <taxon>Nitrospinota</taxon>
        <taxon>Nitrospinia</taxon>
        <taxon>Nitrospinales</taxon>
        <taxon>Nitrospinaceae</taxon>
        <taxon>Candidatus Nitronauta</taxon>
    </lineage>
</organism>
<dbReference type="AlphaFoldDB" id="A0A7T0BWH1"/>
<sequence>MLPYELTKGAEADLEGISRYTIQEWGEAQAKKYLGKISQGLKNIAARKVSSRTFSEKFPEVQVVRCEHHFIFYFYSESGKPVILAVLHERMDMLIRLKERLK</sequence>
<dbReference type="KEGG" id="nli:G3M70_10170"/>
<protein>
    <submittedName>
        <fullName evidence="2">Type II toxin-antitoxin system RelE/ParE family toxin</fullName>
    </submittedName>
</protein>
<accession>A0A7T0BWH1</accession>
<proteinExistence type="predicted"/>
<dbReference type="InterPro" id="IPR035093">
    <property type="entry name" value="RelE/ParE_toxin_dom_sf"/>
</dbReference>
<dbReference type="InterPro" id="IPR007712">
    <property type="entry name" value="RelE/ParE_toxin"/>
</dbReference>
<name>A0A7T0BWH1_9BACT</name>
<gene>
    <name evidence="2" type="ORF">G3M70_10170</name>
</gene>
<evidence type="ECO:0000256" key="1">
    <source>
        <dbReference type="ARBA" id="ARBA00022649"/>
    </source>
</evidence>
<dbReference type="Proteomes" id="UP000594688">
    <property type="component" value="Chromosome"/>
</dbReference>
<dbReference type="Pfam" id="PF05016">
    <property type="entry name" value="ParE_toxin"/>
    <property type="match status" value="1"/>
</dbReference>
<evidence type="ECO:0000313" key="2">
    <source>
        <dbReference type="EMBL" id="QPJ62215.1"/>
    </source>
</evidence>
<dbReference type="Gene3D" id="3.30.2310.20">
    <property type="entry name" value="RelE-like"/>
    <property type="match status" value="1"/>
</dbReference>